<dbReference type="PROSITE" id="PS50923">
    <property type="entry name" value="SUSHI"/>
    <property type="match status" value="33"/>
</dbReference>
<feature type="disulfide bond" evidence="12">
    <location>
        <begin position="2263"/>
        <end position="2290"/>
    </location>
</feature>
<feature type="domain" description="Sushi" evidence="17">
    <location>
        <begin position="1815"/>
        <end position="1872"/>
    </location>
</feature>
<feature type="disulfide bond" evidence="11">
    <location>
        <begin position="1190"/>
        <end position="1199"/>
    </location>
</feature>
<accession>A0A4W3I336</accession>
<dbReference type="PROSITE" id="PS50825">
    <property type="entry name" value="HYR"/>
    <property type="match status" value="2"/>
</dbReference>
<feature type="domain" description="Sushi" evidence="17">
    <location>
        <begin position="2235"/>
        <end position="2292"/>
    </location>
</feature>
<evidence type="ECO:0000256" key="12">
    <source>
        <dbReference type="PROSITE-ProRule" id="PRU00302"/>
    </source>
</evidence>
<dbReference type="PROSITE" id="PS00010">
    <property type="entry name" value="ASX_HYDROXYL"/>
    <property type="match status" value="6"/>
</dbReference>
<dbReference type="FunFam" id="2.10.25.10:FF:000143">
    <property type="entry name" value="Protein crumbs 1"/>
    <property type="match status" value="2"/>
</dbReference>
<dbReference type="SMART" id="SM00032">
    <property type="entry name" value="CCP"/>
    <property type="match status" value="34"/>
</dbReference>
<dbReference type="Pfam" id="PF00354">
    <property type="entry name" value="Pentaxin"/>
    <property type="match status" value="1"/>
</dbReference>
<feature type="domain" description="Sushi" evidence="17">
    <location>
        <begin position="3175"/>
        <end position="3232"/>
    </location>
</feature>
<evidence type="ECO:0000256" key="3">
    <source>
        <dbReference type="ARBA" id="ARBA00022525"/>
    </source>
</evidence>
<dbReference type="SMART" id="SM00181">
    <property type="entry name" value="EGF"/>
    <property type="match status" value="11"/>
</dbReference>
<reference evidence="20" key="3">
    <citation type="journal article" date="2014" name="Nature">
        <title>Elephant shark genome provides unique insights into gnathostome evolution.</title>
        <authorList>
            <consortium name="International Elephant Shark Genome Sequencing Consortium"/>
            <person name="Venkatesh B."/>
            <person name="Lee A.P."/>
            <person name="Ravi V."/>
            <person name="Maurya A.K."/>
            <person name="Lian M.M."/>
            <person name="Swann J.B."/>
            <person name="Ohta Y."/>
            <person name="Flajnik M.F."/>
            <person name="Sutoh Y."/>
            <person name="Kasahara M."/>
            <person name="Hoon S."/>
            <person name="Gangu V."/>
            <person name="Roy S.W."/>
            <person name="Irimia M."/>
            <person name="Korzh V."/>
            <person name="Kondrychyn I."/>
            <person name="Lim Z.W."/>
            <person name="Tay B.H."/>
            <person name="Tohari S."/>
            <person name="Kong K.W."/>
            <person name="Ho S."/>
            <person name="Lorente-Galdos B."/>
            <person name="Quilez J."/>
            <person name="Marques-Bonet T."/>
            <person name="Raney B.J."/>
            <person name="Ingham P.W."/>
            <person name="Tay A."/>
            <person name="Hillier L.W."/>
            <person name="Minx P."/>
            <person name="Boehm T."/>
            <person name="Wilson R.K."/>
            <person name="Brenner S."/>
            <person name="Warren W.C."/>
        </authorList>
    </citation>
    <scope>NUCLEOTIDE SEQUENCE [LARGE SCALE GENOMIC DNA]</scope>
</reference>
<feature type="disulfide bond" evidence="11">
    <location>
        <begin position="1342"/>
        <end position="1351"/>
    </location>
</feature>
<dbReference type="SMART" id="SM00179">
    <property type="entry name" value="EGF_CA"/>
    <property type="match status" value="8"/>
</dbReference>
<dbReference type="PROSITE" id="PS00022">
    <property type="entry name" value="EGF_1"/>
    <property type="match status" value="8"/>
</dbReference>
<dbReference type="InterPro" id="IPR036465">
    <property type="entry name" value="vWFA_dom_sf"/>
</dbReference>
<dbReference type="PROSITE" id="PS51828">
    <property type="entry name" value="PTX_2"/>
    <property type="match status" value="1"/>
</dbReference>
<dbReference type="InterPro" id="IPR035976">
    <property type="entry name" value="Sushi/SCR/CCP_sf"/>
</dbReference>
<feature type="domain" description="Pentraxin (PTX)" evidence="18">
    <location>
        <begin position="1395"/>
        <end position="1599"/>
    </location>
</feature>
<dbReference type="GO" id="GO:0007435">
    <property type="term" value="P:salivary gland morphogenesis"/>
    <property type="evidence" value="ECO:0007669"/>
    <property type="project" value="UniProtKB-ARBA"/>
</dbReference>
<feature type="domain" description="Sushi" evidence="17">
    <location>
        <begin position="1995"/>
        <end position="2057"/>
    </location>
</feature>
<feature type="domain" description="Sushi" evidence="17">
    <location>
        <begin position="343"/>
        <end position="402"/>
    </location>
</feature>
<evidence type="ECO:0000259" key="15">
    <source>
        <dbReference type="PROSITE" id="PS50234"/>
    </source>
</evidence>
<dbReference type="STRING" id="7868.ENSCMIP00000021825"/>
<feature type="disulfide bond" evidence="12">
    <location>
        <begin position="1687"/>
        <end position="1714"/>
    </location>
</feature>
<feature type="domain" description="Sushi" evidence="17">
    <location>
        <begin position="3056"/>
        <end position="3116"/>
    </location>
</feature>
<dbReference type="Gene3D" id="2.10.50.10">
    <property type="entry name" value="Tumor Necrosis Factor Receptor, subunit A, domain 2"/>
    <property type="match status" value="3"/>
</dbReference>
<feature type="disulfide bond" evidence="12">
    <location>
        <begin position="2437"/>
        <end position="2464"/>
    </location>
</feature>
<evidence type="ECO:0000259" key="18">
    <source>
        <dbReference type="PROSITE" id="PS51828"/>
    </source>
</evidence>
<feature type="disulfide bond" evidence="12">
    <location>
        <begin position="3261"/>
        <end position="3288"/>
    </location>
</feature>
<keyword evidence="7" id="KW-0106">Calcium</keyword>
<feature type="disulfide bond" evidence="12">
    <location>
        <begin position="3320"/>
        <end position="3347"/>
    </location>
</feature>
<dbReference type="PROSITE" id="PS01186">
    <property type="entry name" value="EGF_2"/>
    <property type="match status" value="8"/>
</dbReference>
<feature type="domain" description="Sushi" evidence="17">
    <location>
        <begin position="2882"/>
        <end position="2938"/>
    </location>
</feature>
<dbReference type="InterPro" id="IPR011641">
    <property type="entry name" value="Tyr-kin_ephrin_A/B_rcpt-like"/>
</dbReference>
<evidence type="ECO:0000256" key="4">
    <source>
        <dbReference type="ARBA" id="ARBA00022536"/>
    </source>
</evidence>
<dbReference type="Pfam" id="PF00084">
    <property type="entry name" value="Sushi"/>
    <property type="match status" value="33"/>
</dbReference>
<evidence type="ECO:0000256" key="9">
    <source>
        <dbReference type="ARBA" id="ARBA00023157"/>
    </source>
</evidence>
<keyword evidence="8" id="KW-0472">Membrane</keyword>
<feature type="domain" description="Sushi" evidence="17">
    <location>
        <begin position="2708"/>
        <end position="2765"/>
    </location>
</feature>
<feature type="domain" description="Sushi" evidence="17">
    <location>
        <begin position="3291"/>
        <end position="3349"/>
    </location>
</feature>
<keyword evidence="20" id="KW-1185">Reference proteome</keyword>
<feature type="disulfide bond" evidence="11">
    <location>
        <begin position="1304"/>
        <end position="1313"/>
    </location>
</feature>
<dbReference type="CDD" id="cd00033">
    <property type="entry name" value="CCP"/>
    <property type="match status" value="33"/>
</dbReference>
<dbReference type="FunFam" id="2.60.120.200:FF:000012">
    <property type="entry name" value="neuronal pentraxin receptor"/>
    <property type="match status" value="1"/>
</dbReference>
<reference evidence="19" key="5">
    <citation type="submission" date="2025-09" db="UniProtKB">
        <authorList>
            <consortium name="Ensembl"/>
        </authorList>
    </citation>
    <scope>IDENTIFICATION</scope>
</reference>
<feature type="domain" description="EGF-like" evidence="14">
    <location>
        <begin position="1278"/>
        <end position="1314"/>
    </location>
</feature>
<dbReference type="SUPFAM" id="SSF57535">
    <property type="entry name" value="Complement control module/SCR domain"/>
    <property type="match status" value="33"/>
</dbReference>
<keyword evidence="12" id="KW-0768">Sushi</keyword>
<feature type="domain" description="Sushi" evidence="17">
    <location>
        <begin position="1933"/>
        <end position="1994"/>
    </location>
</feature>
<dbReference type="FunFam" id="2.10.25.10:FF:000004">
    <property type="entry name" value="Neurogenic locus notch 1"/>
    <property type="match status" value="1"/>
</dbReference>
<evidence type="ECO:0000256" key="7">
    <source>
        <dbReference type="ARBA" id="ARBA00022837"/>
    </source>
</evidence>
<feature type="domain" description="EGF-like" evidence="14">
    <location>
        <begin position="3436"/>
        <end position="3468"/>
    </location>
</feature>
<keyword evidence="4 11" id="KW-0245">EGF-like domain</keyword>
<feature type="disulfide bond" evidence="12">
    <location>
        <begin position="2379"/>
        <end position="2406"/>
    </location>
</feature>
<feature type="disulfide bond" evidence="11">
    <location>
        <begin position="1228"/>
        <end position="1237"/>
    </location>
</feature>
<feature type="domain" description="EGF-like" evidence="14">
    <location>
        <begin position="1716"/>
        <end position="1755"/>
    </location>
</feature>
<dbReference type="Ensembl" id="ENSCMIT00000022211.1">
    <property type="protein sequence ID" value="ENSCMIP00000021825.1"/>
    <property type="gene ID" value="ENSCMIG00000009893.1"/>
</dbReference>
<organism evidence="19 20">
    <name type="scientific">Callorhinchus milii</name>
    <name type="common">Ghost shark</name>
    <dbReference type="NCBI Taxonomy" id="7868"/>
    <lineage>
        <taxon>Eukaryota</taxon>
        <taxon>Metazoa</taxon>
        <taxon>Chordata</taxon>
        <taxon>Craniata</taxon>
        <taxon>Vertebrata</taxon>
        <taxon>Chondrichthyes</taxon>
        <taxon>Holocephali</taxon>
        <taxon>Chimaeriformes</taxon>
        <taxon>Callorhinchidae</taxon>
        <taxon>Callorhinchus</taxon>
    </lineage>
</organism>
<dbReference type="InterPro" id="IPR018097">
    <property type="entry name" value="EGF_Ca-bd_CS"/>
</dbReference>
<dbReference type="GO" id="GO:0005576">
    <property type="term" value="C:extracellular region"/>
    <property type="evidence" value="ECO:0007669"/>
    <property type="project" value="UniProtKB-SubCell"/>
</dbReference>
<feature type="disulfide bond" evidence="12">
    <location>
        <begin position="2678"/>
        <end position="2705"/>
    </location>
</feature>
<feature type="domain" description="Sushi" evidence="17">
    <location>
        <begin position="2592"/>
        <end position="2649"/>
    </location>
</feature>
<feature type="disulfide bond" evidence="12">
    <location>
        <begin position="2086"/>
        <end position="2113"/>
    </location>
</feature>
<feature type="domain" description="EGF-like" evidence="14">
    <location>
        <begin position="1202"/>
        <end position="1238"/>
    </location>
</feature>
<feature type="disulfide bond" evidence="12">
    <location>
        <begin position="2794"/>
        <end position="2821"/>
    </location>
</feature>
<dbReference type="FunFam" id="2.10.70.10:FF:000011">
    <property type="entry name" value="CUB and sushi domain-containing protein 3 isoform A"/>
    <property type="match status" value="4"/>
</dbReference>
<feature type="domain" description="Sushi" evidence="17">
    <location>
        <begin position="3233"/>
        <end position="3290"/>
    </location>
</feature>
<feature type="domain" description="VWFA" evidence="15">
    <location>
        <begin position="49"/>
        <end position="230"/>
    </location>
</feature>
<feature type="domain" description="Sushi" evidence="17">
    <location>
        <begin position="1873"/>
        <end position="1932"/>
    </location>
</feature>
<dbReference type="PROSITE" id="PS50026">
    <property type="entry name" value="EGF_3"/>
    <property type="match status" value="9"/>
</dbReference>
<feature type="domain" description="HYR" evidence="16">
    <location>
        <begin position="526"/>
        <end position="610"/>
    </location>
</feature>
<dbReference type="Pfam" id="PF12661">
    <property type="entry name" value="hEGF"/>
    <property type="match status" value="1"/>
</dbReference>
<feature type="domain" description="HYR" evidence="16">
    <location>
        <begin position="611"/>
        <end position="690"/>
    </location>
</feature>
<dbReference type="SUPFAM" id="SSF53300">
    <property type="entry name" value="vWA-like"/>
    <property type="match status" value="1"/>
</dbReference>
<feature type="domain" description="Sushi" evidence="17">
    <location>
        <begin position="2997"/>
        <end position="3055"/>
    </location>
</feature>
<dbReference type="Proteomes" id="UP000314986">
    <property type="component" value="Unassembled WGS sequence"/>
</dbReference>
<dbReference type="Gene3D" id="3.40.50.410">
    <property type="entry name" value="von Willebrand factor, type A domain"/>
    <property type="match status" value="1"/>
</dbReference>
<feature type="disulfide bond" evidence="12">
    <location>
        <begin position="3145"/>
        <end position="3172"/>
    </location>
</feature>
<feature type="domain" description="EGF-like" evidence="14">
    <location>
        <begin position="1316"/>
        <end position="1352"/>
    </location>
</feature>
<evidence type="ECO:0000256" key="8">
    <source>
        <dbReference type="ARBA" id="ARBA00023136"/>
    </source>
</evidence>
<reference evidence="20" key="1">
    <citation type="journal article" date="2006" name="Science">
        <title>Ancient noncoding elements conserved in the human genome.</title>
        <authorList>
            <person name="Venkatesh B."/>
            <person name="Kirkness E.F."/>
            <person name="Loh Y.H."/>
            <person name="Halpern A.L."/>
            <person name="Lee A.P."/>
            <person name="Johnson J."/>
            <person name="Dandona N."/>
            <person name="Viswanathan L.D."/>
            <person name="Tay A."/>
            <person name="Venter J.C."/>
            <person name="Strausberg R.L."/>
            <person name="Brenner S."/>
        </authorList>
    </citation>
    <scope>NUCLEOTIDE SEQUENCE [LARGE SCALE GENOMIC DNA]</scope>
</reference>
<evidence type="ECO:0000256" key="1">
    <source>
        <dbReference type="ARBA" id="ARBA00004370"/>
    </source>
</evidence>
<dbReference type="PRINTS" id="PR00895">
    <property type="entry name" value="PENTAXIN"/>
</dbReference>
<feature type="domain" description="Sushi" evidence="17">
    <location>
        <begin position="3117"/>
        <end position="3174"/>
    </location>
</feature>
<feature type="disulfide bond" evidence="11">
    <location>
        <begin position="3440"/>
        <end position="3450"/>
    </location>
</feature>
<protein>
    <submittedName>
        <fullName evidence="19">Sushi, von Willebrand factor type A, EGF and pentraxin domain containing 1</fullName>
    </submittedName>
</protein>
<feature type="domain" description="Sushi" evidence="17">
    <location>
        <begin position="1752"/>
        <end position="1814"/>
    </location>
</feature>
<dbReference type="GO" id="GO:0005509">
    <property type="term" value="F:calcium ion binding"/>
    <property type="evidence" value="ECO:0007669"/>
    <property type="project" value="InterPro"/>
</dbReference>
<evidence type="ECO:0000256" key="5">
    <source>
        <dbReference type="ARBA" id="ARBA00022729"/>
    </source>
</evidence>
<evidence type="ECO:0000256" key="6">
    <source>
        <dbReference type="ARBA" id="ARBA00022737"/>
    </source>
</evidence>
<dbReference type="SMART" id="SM01411">
    <property type="entry name" value="Ephrin_rec_like"/>
    <property type="match status" value="4"/>
</dbReference>
<feature type="domain" description="Sushi" evidence="17">
    <location>
        <begin position="2939"/>
        <end position="2996"/>
    </location>
</feature>
<evidence type="ECO:0000313" key="19">
    <source>
        <dbReference type="Ensembl" id="ENSCMIP00000021825.1"/>
    </source>
</evidence>
<dbReference type="FunFam" id="2.10.25.10:FF:000123">
    <property type="entry name" value="Crumbs homolog 1 (Drosophila)"/>
    <property type="match status" value="1"/>
</dbReference>
<feature type="domain" description="Sushi" evidence="17">
    <location>
        <begin position="2116"/>
        <end position="2175"/>
    </location>
</feature>
<feature type="domain" description="EGF-like" evidence="14">
    <location>
        <begin position="1354"/>
        <end position="1390"/>
    </location>
</feature>
<evidence type="ECO:0000259" key="14">
    <source>
        <dbReference type="PROSITE" id="PS50026"/>
    </source>
</evidence>
<dbReference type="OMA" id="NKNWDGN"/>
<dbReference type="Pfam" id="PF02494">
    <property type="entry name" value="HYR"/>
    <property type="match status" value="2"/>
</dbReference>
<evidence type="ECO:0000256" key="10">
    <source>
        <dbReference type="ARBA" id="ARBA00023180"/>
    </source>
</evidence>
<evidence type="ECO:0000256" key="13">
    <source>
        <dbReference type="SAM" id="MobiDB-lite"/>
    </source>
</evidence>
<dbReference type="Gene3D" id="2.60.120.200">
    <property type="match status" value="1"/>
</dbReference>
<feature type="domain" description="EGF-like" evidence="14">
    <location>
        <begin position="1240"/>
        <end position="1276"/>
    </location>
</feature>
<keyword evidence="9 11" id="KW-1015">Disulfide bond</keyword>
<dbReference type="CDD" id="cd00054">
    <property type="entry name" value="EGF_CA"/>
    <property type="match status" value="6"/>
</dbReference>
<evidence type="ECO:0000313" key="20">
    <source>
        <dbReference type="Proteomes" id="UP000314986"/>
    </source>
</evidence>
<dbReference type="InterPro" id="IPR000436">
    <property type="entry name" value="Sushi_SCR_CCP_dom"/>
</dbReference>
<dbReference type="InterPro" id="IPR013320">
    <property type="entry name" value="ConA-like_dom_sf"/>
</dbReference>
<feature type="domain" description="Sushi" evidence="17">
    <location>
        <begin position="2524"/>
        <end position="2591"/>
    </location>
</feature>
<keyword evidence="10" id="KW-0325">Glycoprotein</keyword>
<keyword evidence="3" id="KW-0964">Secreted</keyword>
<dbReference type="Gene3D" id="2.10.70.10">
    <property type="entry name" value="Complement Module, domain 1"/>
    <property type="match status" value="33"/>
</dbReference>
<evidence type="ECO:0000259" key="17">
    <source>
        <dbReference type="PROSITE" id="PS50923"/>
    </source>
</evidence>
<keyword evidence="6" id="KW-0677">Repeat</keyword>
<dbReference type="SUPFAM" id="SSF57184">
    <property type="entry name" value="Growth factor receptor domain"/>
    <property type="match status" value="2"/>
</dbReference>
<feature type="disulfide bond" evidence="11">
    <location>
        <begin position="1266"/>
        <end position="1275"/>
    </location>
</feature>
<dbReference type="InterPro" id="IPR000152">
    <property type="entry name" value="EGF-type_Asp/Asn_hydroxyl_site"/>
</dbReference>
<feature type="disulfide bond" evidence="11">
    <location>
        <begin position="3458"/>
        <end position="3467"/>
    </location>
</feature>
<dbReference type="Pfam" id="PF00008">
    <property type="entry name" value="EGF"/>
    <property type="match status" value="6"/>
</dbReference>
<feature type="domain" description="Sushi" evidence="17">
    <location>
        <begin position="2058"/>
        <end position="2115"/>
    </location>
</feature>
<dbReference type="InterPro" id="IPR000742">
    <property type="entry name" value="EGF"/>
</dbReference>
<dbReference type="InParanoid" id="A0A4W3I336"/>
<evidence type="ECO:0000256" key="2">
    <source>
        <dbReference type="ARBA" id="ARBA00004613"/>
    </source>
</evidence>
<dbReference type="InterPro" id="IPR002035">
    <property type="entry name" value="VWF_A"/>
</dbReference>
<feature type="disulfide bond" evidence="11">
    <location>
        <begin position="3472"/>
        <end position="3482"/>
    </location>
</feature>
<dbReference type="CDD" id="cd01450">
    <property type="entry name" value="vWFA_subfamily_ECM"/>
    <property type="match status" value="1"/>
</dbReference>
<feature type="disulfide bond" evidence="12">
    <location>
        <begin position="2967"/>
        <end position="2994"/>
    </location>
</feature>
<keyword evidence="5" id="KW-0732">Signal</keyword>
<dbReference type="InterPro" id="IPR051277">
    <property type="entry name" value="SEZ6_CSMD_C4BPB_Regulators"/>
</dbReference>
<feature type="domain" description="Sushi" evidence="17">
    <location>
        <begin position="2766"/>
        <end position="2823"/>
    </location>
</feature>
<feature type="domain" description="Sushi" evidence="17">
    <location>
        <begin position="2409"/>
        <end position="2466"/>
    </location>
</feature>
<dbReference type="Gene3D" id="2.10.25.10">
    <property type="entry name" value="Laminin"/>
    <property type="match status" value="10"/>
</dbReference>
<dbReference type="SMART" id="SM00327">
    <property type="entry name" value="VWA"/>
    <property type="match status" value="1"/>
</dbReference>
<dbReference type="PANTHER" id="PTHR45656">
    <property type="entry name" value="PROTEIN CBR-CLEC-78"/>
    <property type="match status" value="1"/>
</dbReference>
<feature type="disulfide bond" evidence="12">
    <location>
        <begin position="1843"/>
        <end position="1870"/>
    </location>
</feature>
<feature type="disulfide bond" evidence="12">
    <location>
        <begin position="2321"/>
        <end position="2348"/>
    </location>
</feature>
<feature type="domain" description="Sushi" evidence="17">
    <location>
        <begin position="2351"/>
        <end position="2408"/>
    </location>
</feature>
<dbReference type="PROSITE" id="PS01187">
    <property type="entry name" value="EGF_CA"/>
    <property type="match status" value="4"/>
</dbReference>
<dbReference type="FunFam" id="2.10.25.10:FF:000117">
    <property type="entry name" value="Delta-like protein"/>
    <property type="match status" value="1"/>
</dbReference>
<dbReference type="InterPro" id="IPR003410">
    <property type="entry name" value="HYR_dom"/>
</dbReference>
<feature type="domain" description="Sushi" evidence="17">
    <location>
        <begin position="1600"/>
        <end position="1658"/>
    </location>
</feature>
<feature type="disulfide bond" evidence="12">
    <location>
        <begin position="1997"/>
        <end position="2040"/>
    </location>
</feature>
<dbReference type="SUPFAM" id="SSF57196">
    <property type="entry name" value="EGF/Laminin"/>
    <property type="match status" value="4"/>
</dbReference>
<name>A0A4W3I336_CALMI</name>
<reference evidence="20" key="2">
    <citation type="journal article" date="2007" name="PLoS Biol.">
        <title>Survey sequencing and comparative analysis of the elephant shark (Callorhinchus milii) genome.</title>
        <authorList>
            <person name="Venkatesh B."/>
            <person name="Kirkness E.F."/>
            <person name="Loh Y.H."/>
            <person name="Halpern A.L."/>
            <person name="Lee A.P."/>
            <person name="Johnson J."/>
            <person name="Dandona N."/>
            <person name="Viswanathan L.D."/>
            <person name="Tay A."/>
            <person name="Venter J.C."/>
            <person name="Strausberg R.L."/>
            <person name="Brenner S."/>
        </authorList>
    </citation>
    <scope>NUCLEOTIDE SEQUENCE [LARGE SCALE GENOMIC DNA]</scope>
</reference>
<dbReference type="PROSITE" id="PS50234">
    <property type="entry name" value="VWFA"/>
    <property type="match status" value="1"/>
</dbReference>
<dbReference type="FunFam" id="2.10.25.10:FF:000038">
    <property type="entry name" value="Fibrillin 2"/>
    <property type="match status" value="1"/>
</dbReference>
<feature type="disulfide bond" evidence="12">
    <location>
        <begin position="433"/>
        <end position="460"/>
    </location>
</feature>
<feature type="domain" description="Sushi" evidence="17">
    <location>
        <begin position="403"/>
        <end position="462"/>
    </location>
</feature>
<dbReference type="InterPro" id="IPR009030">
    <property type="entry name" value="Growth_fac_rcpt_cys_sf"/>
</dbReference>
<evidence type="ECO:0000259" key="16">
    <source>
        <dbReference type="PROSITE" id="PS50825"/>
    </source>
</evidence>
<dbReference type="Pfam" id="PF07699">
    <property type="entry name" value="Ephrin_rec_like"/>
    <property type="match status" value="4"/>
</dbReference>
<feature type="region of interest" description="Disordered" evidence="13">
    <location>
        <begin position="862"/>
        <end position="891"/>
    </location>
</feature>
<dbReference type="Pfam" id="PF00092">
    <property type="entry name" value="VWA"/>
    <property type="match status" value="1"/>
</dbReference>
<dbReference type="PANTHER" id="PTHR45656:SF4">
    <property type="entry name" value="PROTEIN CBR-CLEC-78"/>
    <property type="match status" value="1"/>
</dbReference>
<feature type="domain" description="Sushi" evidence="17">
    <location>
        <begin position="2293"/>
        <end position="2350"/>
    </location>
</feature>
<feature type="domain" description="Sushi" evidence="17">
    <location>
        <begin position="1659"/>
        <end position="1716"/>
    </location>
</feature>
<feature type="domain" description="Sushi" evidence="17">
    <location>
        <begin position="463"/>
        <end position="527"/>
    </location>
</feature>
<feature type="domain" description="Sushi" evidence="17">
    <location>
        <begin position="2650"/>
        <end position="2707"/>
    </location>
</feature>
<dbReference type="FunFam" id="2.10.25.10:FF:000537">
    <property type="entry name" value="Notch 3"/>
    <property type="match status" value="1"/>
</dbReference>
<dbReference type="FunFam" id="3.40.50.410:FF:000070">
    <property type="entry name" value="sushi, von Willebrand factor type A, EGF and pentraxin domain-containing protein 1"/>
    <property type="match status" value="1"/>
</dbReference>
<dbReference type="SUPFAM" id="SSF49899">
    <property type="entry name" value="Concanavalin A-like lectins/glucanases"/>
    <property type="match status" value="1"/>
</dbReference>
<dbReference type="InterPro" id="IPR049883">
    <property type="entry name" value="NOTCH1_EGF-like"/>
</dbReference>
<dbReference type="InterPro" id="IPR001759">
    <property type="entry name" value="PTX_dom"/>
</dbReference>
<dbReference type="Pfam" id="PF07645">
    <property type="entry name" value="EGF_CA"/>
    <property type="match status" value="1"/>
</dbReference>
<feature type="disulfide bond" evidence="12">
    <location>
        <begin position="1629"/>
        <end position="1656"/>
    </location>
</feature>
<feature type="domain" description="EGF-like" evidence="14">
    <location>
        <begin position="1164"/>
        <end position="1200"/>
    </location>
</feature>
<dbReference type="SMART" id="SM00159">
    <property type="entry name" value="PTX"/>
    <property type="match status" value="1"/>
</dbReference>
<dbReference type="InterPro" id="IPR013032">
    <property type="entry name" value="EGF-like_CS"/>
</dbReference>
<feature type="disulfide bond" evidence="11">
    <location>
        <begin position="1380"/>
        <end position="1389"/>
    </location>
</feature>
<feature type="disulfide bond" evidence="12">
    <location>
        <begin position="373"/>
        <end position="400"/>
    </location>
</feature>
<sequence>MWWFKQLIPVQSRTFLGIVPQAATNRVVSRGVVFKRNVRKLREKSDGLELVFLVDESSSVGHANFVNELKFVKKLLSDFPVVPTATRVAIVTFSSKNNVIPRVDYISSPEPRQHKCSLLTEEIPAITYRGGGTFTKGAFQQAAQILRHSRVNSTKVVFLITDGYSNGGDPRPIAASLRDLGVEIFTFGIWQGNIRELQDMASHPKEEHCYILHSFAEFEALARRALHEDLPSGNYIQEDIFRCAFLCESGRDCCDVMASCKCGTNNGQYECICEKGYYGKGLQHECMACPSGTYKPEATPGGISTCLPCPGENETSPLGSTSVTDCVCKEGYRALGQLCQAVVQCPELQPPQNGYFIQNVCNNQYNAACGIRCKVGFDLSGSSIRLCQSNGQWSGSDPSCRVRTCPRLRKPEHGFVNCSTNSPSYKTVCHVTCNKGYRLEGRAKLTCLINAQWDGKAPRCVEIHCSALRGPKGVIVSPHVCGKAAIKPGTLCQLSCHPGYSLSGVTNVRCASNGRWSAGLQKATCKDIDPPQIRCPEPIETETLQHQKTANISWEIPEAHDNSGDEVSLQVIPAFVPPHLFPIGEVTITYIAVDKAGNKASCSFNVRVIDVESPVIDRCRSPVPILTHDEEHQVTWDEPQFSDNSGAPLEIKNTHSPGDLFRRGETIVRYVAIDPSGNNRTCDIQIIIRDTVCEIPFNPLNGDFMCHADDMGMNCTLYCFDGFGLAVTPVESYYCAHDGLWVPSSTADWPDCSTKRFGNNGHKKFETQYKVNRCDDFTLLDSFASAFNNALAEMVPSLCGDDNDIECEMEDLPKAQCLEYNYNYDNGFAIIGPVFWGDNYDALNEMEYPYDEPDKVLTIQKQSNGHRRGPDSPRMGELQPKKQHNQKPNINIPETDQKIHLVFNISATIAQPDEQNDTAELESQRRLLETLEQVTSRLKRALESEPLYRFPFKSETVLSDSKSLESNKAALFCRPGSVLKERMCVNCPIGTFFSLEHISCESCWIGSYQDQEGQLECKICPTGTSTEYMHGRSIHECKAQCSPGTYSSNGLETCESCPLGTFQLTYSAKSCDLCPSGLTTVIRGAIKATDCGVPCAAGHVSRSGIMPCYPCPRDYYQPDTGKSFCLACPLYGTTTSTGALSRSDSILKTSLLDLIIFFSLGLKEFNECFLQPCQHSGTCQSAGSGYICLCNPGFTGSNCEINIDECASDPCQNGATCQDEIVNFSCLCQPGYMGLLCEEELNECNSHPCLSDGTCVDGINTYYCRCTYGFTGVNCELDINECLSAPCLNGGLCLNLLGGFQCTCLPGFFGDACEINIDECGSAPCLNGGSCIDDVNLFRCQCAAGYTGFVCETEVNECKSNPCMNHAVCVDALNSYTCKCPPSFNGTWCETELSSNFNLDFEVSGIYGYVLLDNKLPTLSALTCTFWMKSSNTINYGTPISYAIDNGNDNAFLLTDYNGWVLYVNGKEKVTDCPAVNDGKWHHISVTWNNTDGAWRVYIDGKVSDGGKDLSTGSSIADGGALVLGQEQDKKGEGFNPAESFVGSLSQLNIWDYVLTPQQIKLLATACPEDLKKGNVLAWPDFLSGIVGRVKIDSRSIFCADCPVLGGSQPSLLVASNDVKPGSRVELSCERGYHLVGDSVQHCQNLGAWRYPIPHCERINCGSPPALSNGSFATEDNLFGSAVSYQCNNGYYLLGDYKLYCSDDGTWAGVMPVCLDLDECALGSDCDVRSECINTVGSYSCTCRHPYSGDGKNCSEPISCQYPELPEHGLSEGSVYIVGSVVTFSCEGYMLSGAREISCLANRTWSEEIPTCKPVMCPTPHEINNGRYYLNGSDLLSTVTYTCNDGYQLQGSSVLVCDVDGEWNDTAPACDIIWCGPPPIVFDADIKGSNFTFGNRISYSCNEGYTLIGSDSDSKECLSSGQWSPSTPQCVPVSCGPAPNIDHALPETGHQLYRDVAIYFCMDGYSIAGNSQLICNSKGQWAPPDGVAAPYCIAIFCDKPLSVPYAILESINKVKFAAGSQVSFKCTEGFVLNTSAVIECVRGGNWTPSPLSIQCIPIRCGEPPNIERGHVSGTNYSFGAVVAYTCNTGFYVKDNKKRTCKANGDWSGLLPSCLPVTCGIPPAIRNGNVQIKNGTIFESEIRYYCNHSFRLVGISVRVCQANRQWSIESPPFCVLVNCGAPPAIKHGYFEGSNFGLDARVESHCDEGYKVLGDAVLICQENGRWSGDQPPKCIPLKCPEPLLQEINLVVKELSSNGGIIQLQCIDGYILEGPSILRCMSIQQWNDSIPTCKAVLCGQPPDIPFADSLISTLHFGSVVNYSCVDGFVPKEESFRTCLGDGAWSLPEPECIPVECAQPESIENGIVDVQGLTYLSTALYTCKPGSHLIGNTTVFCGEDGEWIGRKPFCQPIECPSPPDILRGTMTFSRLHYGDSVTYVCNRGFKLEGQKRLVCLETGHWDAEPPVCKNIKCDPPQTIENGFVEGADYSFGALIIYSCFPGFHLVGNAMQTCEESYWSSYPPVCVPTDCGLPPHIDFGGPTLDIGAMDLLETSEFLCGAMISYYCYKGYETVGPTALMCQEDGTWNGSAPTCMLVECEPPTNPENGYASFTSNMLGSTVEYRCNLGYKIVGSATRHCTSSSEWNTLAPVCQLMTCSTPEQIANGTVKGDSYTYMSVISYECNPGFVLTGTVSRTCQNNKEWDGEEPQCAPISCSIPQIPANGSMTGKDYTFQSLIMYSCDTGFIIQGDLIRVCLAHGSWSGVVPECRLVTCPPPIIVSNGQVTGSEFTYRKEVTYHCEDGYVLHGAASLMCQADGEWNASPPSCEPLDCGPPEDISFGFLNGSSFKFGESVNYVCFYGYKLTGDPVRRCLHNGSWSGSVPICVPCKCQPPVIRNGFTISKDFSCGNLISFHCKEGFKLLGPSQVSCGAGGKWSSGFPDCGRISCGAPPVIPNAFFNGSSSLYDNAITYNCLPGYTMEGKAEVFCTERGKWSQPYPACVPLSCGPPPPLPNAVVIGSVYTFGSRIQYSCLEGYIMETEQDTSTCSQDGSWSTHSVLCKQQTCSVAFTNETHVVVSGTEFTVNENINISCEEGHRLTGVNESTCQLNGLWHPPISDAVCFPMSCEKPIPPIHGSVKGNSYMYKGTVVYQCDQGYELQGGTVRVCDANGEWSGIEPSCTRITCGAFPSVENAVSTGTENSYGSNVSFVCNYGYRLNGPQKIACLATGSWSRPLPSCEEMLCSSLSSPENGQAIYDFLKVGGVVKFHCNEGYSIEGQPFAECLGNGTWNQRTPVCKPKHCPTPPGIPEAAVLSDSVFYVGQKVTIQCLEGYQLLGTTTITCNTDQTWTPIMIQCQKMSCGVPAYVANALVRGVNHHNGDMITYSCYSGYMMEGSSASVCQENGTWSPSPKCKAVCRFPCQNRGSCERPNTCSCPEGWKGRLCELPICILPCLNGGHCVAPYECECPQGWTGLRCHNAVCQNTCLNGGKCIRPNRCHCISGWSGSDCSR</sequence>
<feature type="disulfide bond" evidence="11">
    <location>
        <begin position="3490"/>
        <end position="3499"/>
    </location>
</feature>
<reference evidence="19" key="4">
    <citation type="submission" date="2025-08" db="UniProtKB">
        <authorList>
            <consortium name="Ensembl"/>
        </authorList>
    </citation>
    <scope>IDENTIFICATION</scope>
</reference>
<dbReference type="GO" id="GO:0043005">
    <property type="term" value="C:neuron projection"/>
    <property type="evidence" value="ECO:0007669"/>
    <property type="project" value="UniProtKB-ARBA"/>
</dbReference>
<dbReference type="GO" id="GO:0016020">
    <property type="term" value="C:membrane"/>
    <property type="evidence" value="ECO:0007669"/>
    <property type="project" value="UniProtKB-SubCell"/>
</dbReference>
<feature type="disulfide bond" evidence="12">
    <location>
        <begin position="2909"/>
        <end position="2936"/>
    </location>
</feature>
<feature type="disulfide bond" evidence="12">
    <location>
        <begin position="3203"/>
        <end position="3230"/>
    </location>
</feature>
<feature type="domain" description="Sushi" evidence="17">
    <location>
        <begin position="2176"/>
        <end position="2234"/>
    </location>
</feature>
<dbReference type="InterPro" id="IPR001881">
    <property type="entry name" value="EGF-like_Ca-bd_dom"/>
</dbReference>
<feature type="domain" description="Sushi" evidence="17">
    <location>
        <begin position="3350"/>
        <end position="3406"/>
    </location>
</feature>
<feature type="domain" description="Sushi" evidence="17">
    <location>
        <begin position="2824"/>
        <end position="2881"/>
    </location>
</feature>
<feature type="disulfide bond" evidence="12">
    <location>
        <begin position="2852"/>
        <end position="2879"/>
    </location>
</feature>
<proteinExistence type="predicted"/>
<feature type="disulfide bond" evidence="12">
    <location>
        <begin position="2620"/>
        <end position="2647"/>
    </location>
</feature>
<evidence type="ECO:0000256" key="11">
    <source>
        <dbReference type="PROSITE-ProRule" id="PRU00076"/>
    </source>
</evidence>
<feature type="domain" description="EGF-like" evidence="14">
    <location>
        <begin position="3469"/>
        <end position="3500"/>
    </location>
</feature>
<comment type="subcellular location">
    <subcellularLocation>
        <location evidence="1">Membrane</location>
    </subcellularLocation>
    <subcellularLocation>
        <location evidence="2">Secreted</location>
    </subcellularLocation>
</comment>
<feature type="domain" description="Sushi" evidence="17">
    <location>
        <begin position="2467"/>
        <end position="2523"/>
    </location>
</feature>
<feature type="disulfide bond" evidence="12">
    <location>
        <begin position="2736"/>
        <end position="2763"/>
    </location>
</feature>
<comment type="caution">
    <text evidence="11">Lacks conserved residue(s) required for the propagation of feature annotation.</text>
</comment>
<feature type="disulfide bond" evidence="12">
    <location>
        <begin position="2562"/>
        <end position="2589"/>
    </location>
</feature>
<dbReference type="FunFam" id="2.10.50.10:FF:000018">
    <property type="entry name" value="Sushi, von Willebrand factor type A, EGF and pentraxin domain-containing 1"/>
    <property type="match status" value="2"/>
</dbReference>
<dbReference type="GeneTree" id="ENSGT00940000156061"/>